<evidence type="ECO:0000256" key="1">
    <source>
        <dbReference type="SAM" id="Phobius"/>
    </source>
</evidence>
<proteinExistence type="predicted"/>
<dbReference type="AlphaFoldDB" id="A0A5J6MK92"/>
<dbReference type="Proteomes" id="UP000326202">
    <property type="component" value="Chromosome"/>
</dbReference>
<dbReference type="RefSeq" id="WP_151175629.1">
    <property type="nucleotide sequence ID" value="NZ_CP042906.1"/>
</dbReference>
<organism evidence="2 3">
    <name type="scientific">Hypericibacter terrae</name>
    <dbReference type="NCBI Taxonomy" id="2602015"/>
    <lineage>
        <taxon>Bacteria</taxon>
        <taxon>Pseudomonadati</taxon>
        <taxon>Pseudomonadota</taxon>
        <taxon>Alphaproteobacteria</taxon>
        <taxon>Rhodospirillales</taxon>
        <taxon>Dongiaceae</taxon>
        <taxon>Hypericibacter</taxon>
    </lineage>
</organism>
<accession>A0A5J6MK92</accession>
<reference evidence="2 3" key="1">
    <citation type="submission" date="2019-08" db="EMBL/GenBank/DDBJ databases">
        <title>Hyperibacter terrae gen. nov., sp. nov. and Hyperibacter viscosus sp. nov., two new members in the family Rhodospirillaceae isolated from the rhizosphere of Hypericum perforatum.</title>
        <authorList>
            <person name="Noviana Z."/>
        </authorList>
    </citation>
    <scope>NUCLEOTIDE SEQUENCE [LARGE SCALE GENOMIC DNA]</scope>
    <source>
        <strain evidence="2 3">R5913</strain>
    </source>
</reference>
<sequence>MFPTVALMPFCISIKPEPRVASTFFVWNPAIFCLIAAMTINVLLWSGAPASANDEVPIHFQNGAPPDGAWPVIERWMRALDESPPYNFDLLQDHLDQTVKYGWAKDTDEALADFLSHELFWAYVDLDGDGIDEMMVFIAIGPYCGTAGCSTIELHRSKTGWRIENGVTMVDENDFCYRRNGPNGRPSFRNYSDVFWWSEGRLDGVCYAYCSHWWDRDAIDPKDLAEMTPEELSMREDVRKQPWCAAASPN</sequence>
<gene>
    <name evidence="2" type="ORF">FRZ44_04260</name>
</gene>
<dbReference type="EMBL" id="CP042906">
    <property type="protein sequence ID" value="QEX15146.1"/>
    <property type="molecule type" value="Genomic_DNA"/>
</dbReference>
<keyword evidence="1" id="KW-1133">Transmembrane helix</keyword>
<name>A0A5J6MK92_9PROT</name>
<keyword evidence="1" id="KW-0472">Membrane</keyword>
<keyword evidence="3" id="KW-1185">Reference proteome</keyword>
<dbReference type="KEGG" id="htq:FRZ44_04260"/>
<feature type="transmembrane region" description="Helical" evidence="1">
    <location>
        <begin position="24"/>
        <end position="44"/>
    </location>
</feature>
<dbReference type="OrthoDB" id="7359882at2"/>
<evidence type="ECO:0000313" key="3">
    <source>
        <dbReference type="Proteomes" id="UP000326202"/>
    </source>
</evidence>
<evidence type="ECO:0000313" key="2">
    <source>
        <dbReference type="EMBL" id="QEX15146.1"/>
    </source>
</evidence>
<keyword evidence="1" id="KW-0812">Transmembrane</keyword>
<protein>
    <submittedName>
        <fullName evidence="2">Uncharacterized protein</fullName>
    </submittedName>
</protein>